<keyword evidence="2" id="KW-1185">Reference proteome</keyword>
<dbReference type="Proteomes" id="UP000887013">
    <property type="component" value="Unassembled WGS sequence"/>
</dbReference>
<sequence length="53" mass="6313">ALNEELEEMTSEMGIKFIPNMAKLDLQKMIRSSKYYEEELMKETLEAIRKETE</sequence>
<comment type="caution">
    <text evidence="1">The sequence shown here is derived from an EMBL/GenBank/DDBJ whole genome shotgun (WGS) entry which is preliminary data.</text>
</comment>
<name>A0A8X6TYX2_NEPPI</name>
<dbReference type="AlphaFoldDB" id="A0A8X6TYX2"/>
<evidence type="ECO:0000313" key="1">
    <source>
        <dbReference type="EMBL" id="GFT58077.1"/>
    </source>
</evidence>
<accession>A0A8X6TYX2</accession>
<protein>
    <submittedName>
        <fullName evidence="1">Uncharacterized protein</fullName>
    </submittedName>
</protein>
<proteinExistence type="predicted"/>
<feature type="non-terminal residue" evidence="1">
    <location>
        <position position="1"/>
    </location>
</feature>
<gene>
    <name evidence="1" type="ORF">NPIL_522861</name>
</gene>
<evidence type="ECO:0000313" key="2">
    <source>
        <dbReference type="Proteomes" id="UP000887013"/>
    </source>
</evidence>
<dbReference type="EMBL" id="BMAW01067081">
    <property type="protein sequence ID" value="GFT58077.1"/>
    <property type="molecule type" value="Genomic_DNA"/>
</dbReference>
<reference evidence="1" key="1">
    <citation type="submission" date="2020-08" db="EMBL/GenBank/DDBJ databases">
        <title>Multicomponent nature underlies the extraordinary mechanical properties of spider dragline silk.</title>
        <authorList>
            <person name="Kono N."/>
            <person name="Nakamura H."/>
            <person name="Mori M."/>
            <person name="Yoshida Y."/>
            <person name="Ohtoshi R."/>
            <person name="Malay A.D."/>
            <person name="Moran D.A.P."/>
            <person name="Tomita M."/>
            <person name="Numata K."/>
            <person name="Arakawa K."/>
        </authorList>
    </citation>
    <scope>NUCLEOTIDE SEQUENCE</scope>
</reference>
<organism evidence="1 2">
    <name type="scientific">Nephila pilipes</name>
    <name type="common">Giant wood spider</name>
    <name type="synonym">Nephila maculata</name>
    <dbReference type="NCBI Taxonomy" id="299642"/>
    <lineage>
        <taxon>Eukaryota</taxon>
        <taxon>Metazoa</taxon>
        <taxon>Ecdysozoa</taxon>
        <taxon>Arthropoda</taxon>
        <taxon>Chelicerata</taxon>
        <taxon>Arachnida</taxon>
        <taxon>Araneae</taxon>
        <taxon>Araneomorphae</taxon>
        <taxon>Entelegynae</taxon>
        <taxon>Araneoidea</taxon>
        <taxon>Nephilidae</taxon>
        <taxon>Nephila</taxon>
    </lineage>
</organism>